<sequence>MAGSGKGRRKRSGKGKLRPPLKDHSSSSHSQEDSDAAVLAEELTALSAIFQEDFKLLSEKPFPEFTIALRPHTSDDWFNEQNISAELLVRCIHGYPHKSPKLHVVSKHGLLEDEVHMLRSMLLDQAASIAREGRVMVFNLVEVAQEFLSERRTGAAVQLEHILEDEPFDVTKDRVTRTAASSIKGINIDANAFPAIDLFHDLWSENELWDGGLEAGGSGHGGSNKTIATFLEDKHESARHHTIFVKKPAIQENHELESAVRRLPLFEVCDENLERSLHAESQDFLEDAKEGQEAEVSTKPTRSSSVTEILQKVHSSLTRINAESDAEVHSLFPTSSRPSSPSFRDTASQTIQKDLILGHLLRLVCGPRGPMPNMLPVLASELQKIAIIHSWVENLVVREPQLFDLTFQQVFMEQNLRSRADISEPHIRSAVSSFWNASFDLLGEGKNASAWNSRYLTDFEELSLLGKGGFGHVVLCMNKLDGRQYAVKKIRLKDNNPSIDKKILREVATLSRLQHQHVVRYYQAWVETSIGSSLALLNGFPDEFDSSSDWIMTKGIEEIGDDLHSGDRAAVHTEGANLKAFTVTFLYIQMEYCPRTLRDVFDSYAGPLDKEVTWKIFRQIVEGLAHIHGQGIIHRDLTPSNIFIDSWNDIKIGDFGLAKFADLEQSERDTFPSNIEKNGGSLEGTGQVGTYFYTAPEVEQGLPNINEKVDMYSLGVVLFELWHPFNTAMERIVTLSELKHKGILPSTWVTEFSQQATMVRLLMSPYPANRPSALKVLRSDLIPPRMEDEALNDILRTIQSADDNAVYDQVIAAIFAEERHTMKSRNTDRENVKLKRRDLDMLSMKYVGAQDRVLEMAKEVFIRHGARHFESARISVVDDPDRCDRNSVKIVNSSGRMLALRCETRLSFARWVAVTQTTSIKRYELSRVYRKGLGHCPPNEYFQGDFDVIGGSPILVEAEAIKVAVEIVTKFPGLETCEVRVNHRQILRAIWTWVGVKEEEILDVTQILATMALARPQSTDRKSKWVLVRRQLLQGLRLSELIVDRLQIVERRFCGNVDEVLPRLRGALPPRMVKYSLNPSILSAMDDLCLLQNHLRVWHLERFASIDVLMAPAEQYFDGIFFQVYLPKGCFTTTTQAMLLAVGGRYDHLLQRDWPEFSVFSAPGAVGLSIALQKLILIGAADSKFEPVTDVLVCSRGGGGLLKERMEVASELWSANIKAEYVCSPMPSLTEQYEYAHEHGIKWLVIITEAGLAHTASVKVRHLELKVEEEVSRDDLVKFISDSASMPIGRKRASLLRHGSIVP</sequence>
<proteinExistence type="predicted"/>
<keyword evidence="2" id="KW-1185">Reference proteome</keyword>
<dbReference type="Proteomes" id="UP001162992">
    <property type="component" value="Chromosome 1"/>
</dbReference>
<accession>A0ACC2EUQ5</accession>
<dbReference type="EMBL" id="CM055092">
    <property type="protein sequence ID" value="KAJ7570221.1"/>
    <property type="molecule type" value="Genomic_DNA"/>
</dbReference>
<organism evidence="1 2">
    <name type="scientific">Diphasiastrum complanatum</name>
    <name type="common">Issler's clubmoss</name>
    <name type="synonym">Lycopodium complanatum</name>
    <dbReference type="NCBI Taxonomy" id="34168"/>
    <lineage>
        <taxon>Eukaryota</taxon>
        <taxon>Viridiplantae</taxon>
        <taxon>Streptophyta</taxon>
        <taxon>Embryophyta</taxon>
        <taxon>Tracheophyta</taxon>
        <taxon>Lycopodiopsida</taxon>
        <taxon>Lycopodiales</taxon>
        <taxon>Lycopodiaceae</taxon>
        <taxon>Lycopodioideae</taxon>
        <taxon>Diphasiastrum</taxon>
    </lineage>
</organism>
<comment type="caution">
    <text evidence="1">The sequence shown here is derived from an EMBL/GenBank/DDBJ whole genome shotgun (WGS) entry which is preliminary data.</text>
</comment>
<evidence type="ECO:0000313" key="1">
    <source>
        <dbReference type="EMBL" id="KAJ7570221.1"/>
    </source>
</evidence>
<reference evidence="2" key="1">
    <citation type="journal article" date="2024" name="Proc. Natl. Acad. Sci. U.S.A.">
        <title>Extraordinary preservation of gene collinearity over three hundred million years revealed in homosporous lycophytes.</title>
        <authorList>
            <person name="Li C."/>
            <person name="Wickell D."/>
            <person name="Kuo L.Y."/>
            <person name="Chen X."/>
            <person name="Nie B."/>
            <person name="Liao X."/>
            <person name="Peng D."/>
            <person name="Ji J."/>
            <person name="Jenkins J."/>
            <person name="Williams M."/>
            <person name="Shu S."/>
            <person name="Plott C."/>
            <person name="Barry K."/>
            <person name="Rajasekar S."/>
            <person name="Grimwood J."/>
            <person name="Han X."/>
            <person name="Sun S."/>
            <person name="Hou Z."/>
            <person name="He W."/>
            <person name="Dai G."/>
            <person name="Sun C."/>
            <person name="Schmutz J."/>
            <person name="Leebens-Mack J.H."/>
            <person name="Li F.W."/>
            <person name="Wang L."/>
        </authorList>
    </citation>
    <scope>NUCLEOTIDE SEQUENCE [LARGE SCALE GENOMIC DNA]</scope>
    <source>
        <strain evidence="2">cv. PW_Plant_1</strain>
    </source>
</reference>
<protein>
    <submittedName>
        <fullName evidence="1">Uncharacterized protein</fullName>
    </submittedName>
</protein>
<name>A0ACC2EUQ5_DIPCM</name>
<evidence type="ECO:0000313" key="2">
    <source>
        <dbReference type="Proteomes" id="UP001162992"/>
    </source>
</evidence>
<gene>
    <name evidence="1" type="ORF">O6H91_01G110500</name>
</gene>